<reference evidence="8 10" key="1">
    <citation type="submission" date="2016-11" db="EMBL/GenBank/DDBJ databases">
        <authorList>
            <person name="Jaros S."/>
            <person name="Januszkiewicz K."/>
            <person name="Wedrychowicz H."/>
        </authorList>
    </citation>
    <scope>NUCLEOTIDE SEQUENCE [LARGE SCALE GENOMIC DNA]</scope>
    <source>
        <strain evidence="8 10">DSM 784</strain>
    </source>
</reference>
<evidence type="ECO:0000313" key="10">
    <source>
        <dbReference type="Proteomes" id="UP000183788"/>
    </source>
</evidence>
<gene>
    <name evidence="8" type="ORF">SAMN05661012_02615</name>
    <name evidence="9" type="ORF">SR876_16640</name>
</gene>
<feature type="modified residue" description="4-aspartylphosphate" evidence="4">
    <location>
        <position position="53"/>
    </location>
</feature>
<evidence type="ECO:0000256" key="4">
    <source>
        <dbReference type="PROSITE-ProRule" id="PRU00169"/>
    </source>
</evidence>
<dbReference type="AlphaFoldDB" id="A0A1K1QB77"/>
<evidence type="ECO:0000313" key="8">
    <source>
        <dbReference type="EMBL" id="SFW56907.1"/>
    </source>
</evidence>
<feature type="domain" description="Response regulatory" evidence="6">
    <location>
        <begin position="4"/>
        <end position="118"/>
    </location>
</feature>
<dbReference type="RefSeq" id="WP_072360648.1">
    <property type="nucleotide sequence ID" value="NZ_CBHWAX010000016.1"/>
</dbReference>
<dbReference type="Proteomes" id="UP000183788">
    <property type="component" value="Unassembled WGS sequence"/>
</dbReference>
<keyword evidence="1 4" id="KW-0597">Phosphoprotein</keyword>
<evidence type="ECO:0000256" key="3">
    <source>
        <dbReference type="ARBA" id="ARBA00023125"/>
    </source>
</evidence>
<dbReference type="GO" id="GO:0005829">
    <property type="term" value="C:cytosol"/>
    <property type="evidence" value="ECO:0007669"/>
    <property type="project" value="TreeGrafter"/>
</dbReference>
<dbReference type="PANTHER" id="PTHR48111:SF40">
    <property type="entry name" value="PHOSPHATE REGULON TRANSCRIPTIONAL REGULATORY PROTEIN PHOB"/>
    <property type="match status" value="1"/>
</dbReference>
<dbReference type="PANTHER" id="PTHR48111">
    <property type="entry name" value="REGULATOR OF RPOS"/>
    <property type="match status" value="1"/>
</dbReference>
<dbReference type="OrthoDB" id="9790442at2"/>
<dbReference type="InterPro" id="IPR016032">
    <property type="entry name" value="Sig_transdc_resp-reg_C-effctor"/>
</dbReference>
<feature type="domain" description="OmpR/PhoB-type" evidence="7">
    <location>
        <begin position="129"/>
        <end position="228"/>
    </location>
</feature>
<evidence type="ECO:0000256" key="1">
    <source>
        <dbReference type="ARBA" id="ARBA00022553"/>
    </source>
</evidence>
<dbReference type="InterPro" id="IPR036388">
    <property type="entry name" value="WH-like_DNA-bd_sf"/>
</dbReference>
<dbReference type="SUPFAM" id="SSF52172">
    <property type="entry name" value="CheY-like"/>
    <property type="match status" value="1"/>
</dbReference>
<dbReference type="InterPro" id="IPR011006">
    <property type="entry name" value="CheY-like_superfamily"/>
</dbReference>
<dbReference type="PROSITE" id="PS50110">
    <property type="entry name" value="RESPONSE_REGULATORY"/>
    <property type="match status" value="1"/>
</dbReference>
<dbReference type="GO" id="GO:0000976">
    <property type="term" value="F:transcription cis-regulatory region binding"/>
    <property type="evidence" value="ECO:0007669"/>
    <property type="project" value="TreeGrafter"/>
</dbReference>
<dbReference type="Pfam" id="PF00486">
    <property type="entry name" value="Trans_reg_C"/>
    <property type="match status" value="1"/>
</dbReference>
<feature type="DNA-binding region" description="OmpR/PhoB-type" evidence="5">
    <location>
        <begin position="129"/>
        <end position="228"/>
    </location>
</feature>
<dbReference type="CDD" id="cd17574">
    <property type="entry name" value="REC_OmpR"/>
    <property type="match status" value="1"/>
</dbReference>
<dbReference type="Gene3D" id="1.10.10.10">
    <property type="entry name" value="Winged helix-like DNA-binding domain superfamily/Winged helix DNA-binding domain"/>
    <property type="match status" value="1"/>
</dbReference>
<dbReference type="GO" id="GO:0006355">
    <property type="term" value="P:regulation of DNA-templated transcription"/>
    <property type="evidence" value="ECO:0007669"/>
    <property type="project" value="InterPro"/>
</dbReference>
<keyword evidence="11" id="KW-1185">Reference proteome</keyword>
<dbReference type="GO" id="GO:0000156">
    <property type="term" value="F:phosphorelay response regulator activity"/>
    <property type="evidence" value="ECO:0007669"/>
    <property type="project" value="TreeGrafter"/>
</dbReference>
<keyword evidence="2" id="KW-0902">Two-component regulatory system</keyword>
<accession>A0A1K1QB77</accession>
<dbReference type="SUPFAM" id="SSF46894">
    <property type="entry name" value="C-terminal effector domain of the bipartite response regulators"/>
    <property type="match status" value="1"/>
</dbReference>
<organism evidence="8 10">
    <name type="scientific">Chitinophaga sancti</name>
    <dbReference type="NCBI Taxonomy" id="1004"/>
    <lineage>
        <taxon>Bacteria</taxon>
        <taxon>Pseudomonadati</taxon>
        <taxon>Bacteroidota</taxon>
        <taxon>Chitinophagia</taxon>
        <taxon>Chitinophagales</taxon>
        <taxon>Chitinophagaceae</taxon>
        <taxon>Chitinophaga</taxon>
    </lineage>
</organism>
<evidence type="ECO:0000256" key="2">
    <source>
        <dbReference type="ARBA" id="ARBA00023012"/>
    </source>
</evidence>
<dbReference type="EMBL" id="CP140154">
    <property type="protein sequence ID" value="WQG86567.1"/>
    <property type="molecule type" value="Genomic_DNA"/>
</dbReference>
<dbReference type="PROSITE" id="PS51755">
    <property type="entry name" value="OMPR_PHOB"/>
    <property type="match status" value="1"/>
</dbReference>
<dbReference type="GO" id="GO:0032993">
    <property type="term" value="C:protein-DNA complex"/>
    <property type="evidence" value="ECO:0007669"/>
    <property type="project" value="TreeGrafter"/>
</dbReference>
<dbReference type="InterPro" id="IPR001867">
    <property type="entry name" value="OmpR/PhoB-type_DNA-bd"/>
</dbReference>
<dbReference type="STRING" id="1004.SAMN05661012_02615"/>
<sequence length="237" mass="27371">MKAGVLLVEDDLFFAKVVKSHLEKAGYDVTHCANGEEGWATFQERPFDICLLDVIMPGMDGFTLCREIRDKDENVPIIFASSRYMEQDKLNGFEAGGDDYLVKPFNMEELLCRMEVFMKRSRLLQNDKQVVFSLGTLVFNYSEFKIYHQPTNTNINLPPKEAELLKYLCENANKKLKREGILLSVWGNDDFFTGRSMDVYLTRIRKHFRLDGTIKLETIHGKGLRLLTEPEKVAEKL</sequence>
<evidence type="ECO:0000313" key="9">
    <source>
        <dbReference type="EMBL" id="WQG86567.1"/>
    </source>
</evidence>
<evidence type="ECO:0000259" key="6">
    <source>
        <dbReference type="PROSITE" id="PS50110"/>
    </source>
</evidence>
<dbReference type="EMBL" id="FPIZ01000007">
    <property type="protein sequence ID" value="SFW56907.1"/>
    <property type="molecule type" value="Genomic_DNA"/>
</dbReference>
<dbReference type="CDD" id="cd00383">
    <property type="entry name" value="trans_reg_C"/>
    <property type="match status" value="1"/>
</dbReference>
<dbReference type="InterPro" id="IPR039420">
    <property type="entry name" value="WalR-like"/>
</dbReference>
<dbReference type="InterPro" id="IPR001789">
    <property type="entry name" value="Sig_transdc_resp-reg_receiver"/>
</dbReference>
<dbReference type="SMART" id="SM00448">
    <property type="entry name" value="REC"/>
    <property type="match status" value="1"/>
</dbReference>
<dbReference type="Gene3D" id="3.40.50.2300">
    <property type="match status" value="1"/>
</dbReference>
<evidence type="ECO:0000256" key="5">
    <source>
        <dbReference type="PROSITE-ProRule" id="PRU01091"/>
    </source>
</evidence>
<evidence type="ECO:0000313" key="11">
    <source>
        <dbReference type="Proteomes" id="UP001326715"/>
    </source>
</evidence>
<name>A0A1K1QB77_9BACT</name>
<protein>
    <submittedName>
        <fullName evidence="8">DNA-binding response regulator, OmpR family, contains REC and winged-helix (WHTH) domain</fullName>
    </submittedName>
    <submittedName>
        <fullName evidence="9">Response regulator transcription factor</fullName>
    </submittedName>
</protein>
<proteinExistence type="predicted"/>
<dbReference type="SMART" id="SM00862">
    <property type="entry name" value="Trans_reg_C"/>
    <property type="match status" value="1"/>
</dbReference>
<evidence type="ECO:0000259" key="7">
    <source>
        <dbReference type="PROSITE" id="PS51755"/>
    </source>
</evidence>
<dbReference type="Proteomes" id="UP001326715">
    <property type="component" value="Chromosome"/>
</dbReference>
<dbReference type="Pfam" id="PF00072">
    <property type="entry name" value="Response_reg"/>
    <property type="match status" value="1"/>
</dbReference>
<reference evidence="9 11" key="2">
    <citation type="submission" date="2023-11" db="EMBL/GenBank/DDBJ databases">
        <title>MicrobeMod: A computational toolkit for identifying prokaryotic methylation and restriction-modification with nanopore sequencing.</title>
        <authorList>
            <person name="Crits-Christoph A."/>
            <person name="Kang S.C."/>
            <person name="Lee H."/>
            <person name="Ostrov N."/>
        </authorList>
    </citation>
    <scope>NUCLEOTIDE SEQUENCE [LARGE SCALE GENOMIC DNA]</scope>
    <source>
        <strain evidence="9 11">ATCC 23090</strain>
    </source>
</reference>
<keyword evidence="3 5" id="KW-0238">DNA-binding</keyword>